<name>C4ZBI8_AGARV</name>
<dbReference type="InterPro" id="IPR035647">
    <property type="entry name" value="EFG_III/V"/>
</dbReference>
<dbReference type="AlphaFoldDB" id="C4ZBI8"/>
<dbReference type="SUPFAM" id="SSF50447">
    <property type="entry name" value="Translation proteins"/>
    <property type="match status" value="1"/>
</dbReference>
<dbReference type="InterPro" id="IPR000795">
    <property type="entry name" value="T_Tr_GTP-bd_dom"/>
</dbReference>
<dbReference type="SMART" id="SM00838">
    <property type="entry name" value="EFG_C"/>
    <property type="match status" value="1"/>
</dbReference>
<dbReference type="Gene3D" id="3.30.70.240">
    <property type="match status" value="1"/>
</dbReference>
<keyword evidence="2" id="KW-0342">GTP-binding</keyword>
<dbReference type="SMART" id="SM00889">
    <property type="entry name" value="EFG_IV"/>
    <property type="match status" value="1"/>
</dbReference>
<dbReference type="Gene3D" id="3.40.50.300">
    <property type="entry name" value="P-loop containing nucleotide triphosphate hydrolases"/>
    <property type="match status" value="1"/>
</dbReference>
<dbReference type="InterPro" id="IPR035649">
    <property type="entry name" value="EFG_V"/>
</dbReference>
<evidence type="ECO:0000313" key="5">
    <source>
        <dbReference type="Proteomes" id="UP000001477"/>
    </source>
</evidence>
<accession>C4ZBI8</accession>
<proteinExistence type="predicted"/>
<keyword evidence="4" id="KW-0648">Protein biosynthesis</keyword>
<dbReference type="Gene3D" id="3.30.70.870">
    <property type="entry name" value="Elongation Factor G (Translational Gtpase), domain 3"/>
    <property type="match status" value="1"/>
</dbReference>
<dbReference type="PaxDb" id="515619-EUBREC_1978"/>
<dbReference type="InterPro" id="IPR000640">
    <property type="entry name" value="EFG_V-like"/>
</dbReference>
<organism evidence="4 5">
    <name type="scientific">Agathobacter rectalis (strain ATCC 33656 / DSM 3377 / JCM 17463 / KCTC 5835 / VPI 0990)</name>
    <name type="common">Eubacterium rectale</name>
    <dbReference type="NCBI Taxonomy" id="515619"/>
    <lineage>
        <taxon>Bacteria</taxon>
        <taxon>Bacillati</taxon>
        <taxon>Bacillota</taxon>
        <taxon>Clostridia</taxon>
        <taxon>Lachnospirales</taxon>
        <taxon>Lachnospiraceae</taxon>
        <taxon>Agathobacter</taxon>
    </lineage>
</organism>
<dbReference type="InterPro" id="IPR014721">
    <property type="entry name" value="Ribsml_uS5_D2-typ_fold_subgr"/>
</dbReference>
<dbReference type="InterPro" id="IPR027417">
    <property type="entry name" value="P-loop_NTPase"/>
</dbReference>
<dbReference type="InterPro" id="IPR047872">
    <property type="entry name" value="EFG_IV"/>
</dbReference>
<dbReference type="FunFam" id="3.30.230.10:FF:000003">
    <property type="entry name" value="Elongation factor G"/>
    <property type="match status" value="1"/>
</dbReference>
<sequence length="709" mass="79212">MFTYYNNVREVLEMNVYTTEKIRNVVLLGHSGCGKTSLVEAMAYLAGQTTRMGTVADGSTISDFDKEEIKRQFSIHTSVVPIEWDNVKINILDTPGFFDFVGEVEEAVSAADAAIIVVSGKAGIQTGTKRAWEICEKYKLPRMIFVTDMDIDNASFKDVVLKLQELYGKKIAPFHLPIRENEKFVGYVNVIQQRAKRWNESGGVDKFDVPEYSKENLGICREALVEAVAETSEEFMDRYFGGEEFSDDEIRAALRANVLEGSIVPVLMGSNILARGMYTLMADIVKYLPSPEKRSCTGINTKTNEVYNADYDFAKSKSAYVFKSIVDPYIGKYSLIKVNSGVLKTDDVLYNYHRDCDEKIGKLYVMRGSKVEEVKELHAGDIGALAKLTKTLTTDSLSTRNMPVTYLRTSISKPYVAMRYKAKKKGDEDKISQSLQKLLMEDLTLNSVNDSENGQTVLYGIGDMQLEVVASELLEKYKVEIELMRPKVAFKETIRKKSDVEYKYKKQSGGHGQYGHVKMTFEPSGDMDTPYVFEQTVVGGAVPKNFFPAVEKGIAESVKKGPLAAYPVTGIKAVLYDGSYHPVDSSEMAFKVATQQAFKKGIMEAKPVLLEPIATLKVVVPEGYTGDVMGELNKRRARVMGMNPTDNGYQEIVADIPYLELYGYNATLRSMTSGSGTFSYEFARYEQAPDDVAAKQIEERASKLVEVEE</sequence>
<dbReference type="PANTHER" id="PTHR43261">
    <property type="entry name" value="TRANSLATION ELONGATION FACTOR G-RELATED"/>
    <property type="match status" value="1"/>
</dbReference>
<dbReference type="Pfam" id="PF22042">
    <property type="entry name" value="EF-G_D2"/>
    <property type="match status" value="1"/>
</dbReference>
<keyword evidence="4" id="KW-0251">Elongation factor</keyword>
<dbReference type="InterPro" id="IPR053905">
    <property type="entry name" value="EF-G-like_DII"/>
</dbReference>
<dbReference type="SUPFAM" id="SSF54211">
    <property type="entry name" value="Ribosomal protein S5 domain 2-like"/>
    <property type="match status" value="1"/>
</dbReference>
<keyword evidence="1" id="KW-0547">Nucleotide-binding</keyword>
<dbReference type="GO" id="GO:0032790">
    <property type="term" value="P:ribosome disassembly"/>
    <property type="evidence" value="ECO:0007669"/>
    <property type="project" value="TreeGrafter"/>
</dbReference>
<dbReference type="CDD" id="cd01434">
    <property type="entry name" value="EFG_mtEFG1_IV"/>
    <property type="match status" value="1"/>
</dbReference>
<dbReference type="CDD" id="cd03713">
    <property type="entry name" value="EFG_mtEFG_C"/>
    <property type="match status" value="1"/>
</dbReference>
<dbReference type="PROSITE" id="PS51722">
    <property type="entry name" value="G_TR_2"/>
    <property type="match status" value="1"/>
</dbReference>
<dbReference type="Pfam" id="PF00679">
    <property type="entry name" value="EFG_C"/>
    <property type="match status" value="1"/>
</dbReference>
<evidence type="ECO:0000256" key="1">
    <source>
        <dbReference type="ARBA" id="ARBA00022741"/>
    </source>
</evidence>
<dbReference type="FunFam" id="3.30.70.240:FF:000001">
    <property type="entry name" value="Elongation factor G"/>
    <property type="match status" value="1"/>
</dbReference>
<evidence type="ECO:0000256" key="2">
    <source>
        <dbReference type="ARBA" id="ARBA00023134"/>
    </source>
</evidence>
<dbReference type="PANTHER" id="PTHR43261:SF6">
    <property type="entry name" value="ELONGATION FACTOR G-LIKE PROTEIN"/>
    <property type="match status" value="1"/>
</dbReference>
<dbReference type="GO" id="GO:0003924">
    <property type="term" value="F:GTPase activity"/>
    <property type="evidence" value="ECO:0007669"/>
    <property type="project" value="InterPro"/>
</dbReference>
<dbReference type="InterPro" id="IPR009000">
    <property type="entry name" value="Transl_B-barrel_sf"/>
</dbReference>
<dbReference type="Gene3D" id="2.40.30.10">
    <property type="entry name" value="Translation factors"/>
    <property type="match status" value="1"/>
</dbReference>
<dbReference type="Gene3D" id="3.30.230.10">
    <property type="match status" value="1"/>
</dbReference>
<dbReference type="GO" id="GO:0003746">
    <property type="term" value="F:translation elongation factor activity"/>
    <property type="evidence" value="ECO:0007669"/>
    <property type="project" value="UniProtKB-KW"/>
</dbReference>
<dbReference type="KEGG" id="ere:EUBREC_1978"/>
<gene>
    <name evidence="4" type="ordered locus">EUBREC_1978</name>
</gene>
<dbReference type="Pfam" id="PF03764">
    <property type="entry name" value="EFG_IV"/>
    <property type="match status" value="1"/>
</dbReference>
<dbReference type="Pfam" id="PF14492">
    <property type="entry name" value="EFG_III"/>
    <property type="match status" value="1"/>
</dbReference>
<evidence type="ECO:0000313" key="4">
    <source>
        <dbReference type="EMBL" id="ACR75720.1"/>
    </source>
</evidence>
<dbReference type="InterPro" id="IPR005517">
    <property type="entry name" value="Transl_elong_EFG/EF2_IV"/>
</dbReference>
<protein>
    <submittedName>
        <fullName evidence="4">Elongation factor G</fullName>
    </submittedName>
</protein>
<dbReference type="Proteomes" id="UP000001477">
    <property type="component" value="Chromosome"/>
</dbReference>
<dbReference type="CDD" id="cd04088">
    <property type="entry name" value="EFG_mtEFG_II"/>
    <property type="match status" value="1"/>
</dbReference>
<dbReference type="GO" id="GO:0005525">
    <property type="term" value="F:GTP binding"/>
    <property type="evidence" value="ECO:0007669"/>
    <property type="project" value="UniProtKB-KW"/>
</dbReference>
<evidence type="ECO:0000259" key="3">
    <source>
        <dbReference type="PROSITE" id="PS51722"/>
    </source>
</evidence>
<dbReference type="InterPro" id="IPR020568">
    <property type="entry name" value="Ribosomal_Su5_D2-typ_SF"/>
</dbReference>
<dbReference type="NCBIfam" id="NF009381">
    <property type="entry name" value="PRK12740.1-5"/>
    <property type="match status" value="1"/>
</dbReference>
<dbReference type="InterPro" id="IPR005225">
    <property type="entry name" value="Small_GTP-bd"/>
</dbReference>
<dbReference type="CDD" id="cd04170">
    <property type="entry name" value="EF-G_bact"/>
    <property type="match status" value="1"/>
</dbReference>
<dbReference type="EMBL" id="CP001107">
    <property type="protein sequence ID" value="ACR75720.1"/>
    <property type="molecule type" value="Genomic_DNA"/>
</dbReference>
<reference evidence="4 5" key="1">
    <citation type="journal article" date="2009" name="Proc. Natl. Acad. Sci. U.S.A.">
        <title>Characterizing a model human gut microbiota composed of members of its two dominant bacterial phyla.</title>
        <authorList>
            <person name="Mahowald M.A."/>
            <person name="Rey F.E."/>
            <person name="Seedorf H."/>
            <person name="Turnbaugh P.J."/>
            <person name="Fulton R.S."/>
            <person name="Wollam A."/>
            <person name="Shah N."/>
            <person name="Wang C."/>
            <person name="Magrini V."/>
            <person name="Wilson R.K."/>
            <person name="Cantarel B.L."/>
            <person name="Coutinho P.M."/>
            <person name="Henrissat B."/>
            <person name="Crock L.W."/>
            <person name="Russell A."/>
            <person name="Verberkmoes N.C."/>
            <person name="Hettich R.L."/>
            <person name="Gordon J.I."/>
        </authorList>
    </citation>
    <scope>NUCLEOTIDE SEQUENCE [LARGE SCALE GENOMIC DNA]</scope>
    <source>
        <strain evidence="5">ATCC 33656 / DSM 3377 / JCM 17463 / KCTC 5835 / LMG 30912 / VPI 0990</strain>
    </source>
</reference>
<dbReference type="Pfam" id="PF00009">
    <property type="entry name" value="GTP_EFTU"/>
    <property type="match status" value="1"/>
</dbReference>
<dbReference type="InterPro" id="IPR041095">
    <property type="entry name" value="EFG_II"/>
</dbReference>
<dbReference type="HOGENOM" id="CLU_002794_4_1_9"/>
<dbReference type="NCBIfam" id="TIGR00231">
    <property type="entry name" value="small_GTP"/>
    <property type="match status" value="1"/>
</dbReference>
<feature type="domain" description="Tr-type G" evidence="3">
    <location>
        <begin position="20"/>
        <end position="292"/>
    </location>
</feature>
<dbReference type="SUPFAM" id="SSF54980">
    <property type="entry name" value="EF-G C-terminal domain-like"/>
    <property type="match status" value="2"/>
</dbReference>
<dbReference type="SUPFAM" id="SSF52540">
    <property type="entry name" value="P-loop containing nucleoside triphosphate hydrolases"/>
    <property type="match status" value="1"/>
</dbReference>
<dbReference type="STRING" id="515619.EUBREC_1978"/>